<keyword evidence="2" id="KW-1185">Reference proteome</keyword>
<dbReference type="EMBL" id="JBHLUH010000007">
    <property type="protein sequence ID" value="MFC0527241.1"/>
    <property type="molecule type" value="Genomic_DNA"/>
</dbReference>
<reference evidence="1 2" key="1">
    <citation type="submission" date="2024-09" db="EMBL/GenBank/DDBJ databases">
        <authorList>
            <person name="Sun Q."/>
            <person name="Mori K."/>
        </authorList>
    </citation>
    <scope>NUCLEOTIDE SEQUENCE [LARGE SCALE GENOMIC DNA]</scope>
    <source>
        <strain evidence="1 2">TBRC 3947</strain>
    </source>
</reference>
<comment type="caution">
    <text evidence="1">The sequence shown here is derived from an EMBL/GenBank/DDBJ whole genome shotgun (WGS) entry which is preliminary data.</text>
</comment>
<evidence type="ECO:0000313" key="2">
    <source>
        <dbReference type="Proteomes" id="UP001589867"/>
    </source>
</evidence>
<gene>
    <name evidence="1" type="ORF">ACFFIA_06170</name>
</gene>
<proteinExistence type="predicted"/>
<dbReference type="Proteomes" id="UP001589867">
    <property type="component" value="Unassembled WGS sequence"/>
</dbReference>
<organism evidence="1 2">
    <name type="scientific">Phytohabitans kaempferiae</name>
    <dbReference type="NCBI Taxonomy" id="1620943"/>
    <lineage>
        <taxon>Bacteria</taxon>
        <taxon>Bacillati</taxon>
        <taxon>Actinomycetota</taxon>
        <taxon>Actinomycetes</taxon>
        <taxon>Micromonosporales</taxon>
        <taxon>Micromonosporaceae</taxon>
    </lineage>
</organism>
<protein>
    <submittedName>
        <fullName evidence="1">Uncharacterized protein</fullName>
    </submittedName>
</protein>
<name>A0ABV6LXU4_9ACTN</name>
<sequence>MSTGLDWKPARLIDTGDVIVGDGGRFEVAEWDPTMPCVRIVMTLVDLASGREFEYTARWDDEYAVAPRTLGVAG</sequence>
<accession>A0ABV6LXU4</accession>
<dbReference type="RefSeq" id="WP_377246761.1">
    <property type="nucleotide sequence ID" value="NZ_JBHLUH010000007.1"/>
</dbReference>
<evidence type="ECO:0000313" key="1">
    <source>
        <dbReference type="EMBL" id="MFC0527241.1"/>
    </source>
</evidence>